<protein>
    <submittedName>
        <fullName evidence="1">Uncharacterized protein</fullName>
    </submittedName>
</protein>
<evidence type="ECO:0000313" key="1">
    <source>
        <dbReference type="EMBL" id="MBB4095289.1"/>
    </source>
</evidence>
<evidence type="ECO:0000313" key="2">
    <source>
        <dbReference type="Proteomes" id="UP000553980"/>
    </source>
</evidence>
<comment type="caution">
    <text evidence="1">The sequence shown here is derived from an EMBL/GenBank/DDBJ whole genome shotgun (WGS) entry which is preliminary data.</text>
</comment>
<proteinExistence type="predicted"/>
<dbReference type="RefSeq" id="WP_268899006.1">
    <property type="nucleotide sequence ID" value="NZ_JACIEX010000009.1"/>
</dbReference>
<accession>A0AB34YVL4</accession>
<name>A0AB34YVL4_9HYPH</name>
<sequence>MRVNRDFGKLPYALDAKGDSTDSGNVGLSLDFSFDNAVVHGHWV</sequence>
<dbReference type="AlphaFoldDB" id="A0AB34YVL4"/>
<keyword evidence="2" id="KW-1185">Reference proteome</keyword>
<reference evidence="1 2" key="1">
    <citation type="submission" date="2020-08" db="EMBL/GenBank/DDBJ databases">
        <title>Genomic Encyclopedia of Type Strains, Phase IV (KMG-IV): sequencing the most valuable type-strain genomes for metagenomic binning, comparative biology and taxonomic classification.</title>
        <authorList>
            <person name="Goeker M."/>
        </authorList>
    </citation>
    <scope>NUCLEOTIDE SEQUENCE [LARGE SCALE GENOMIC DNA]</scope>
    <source>
        <strain evidence="1 2">DSM 23868</strain>
    </source>
</reference>
<organism evidence="1 2">
    <name type="scientific">Brucella pecoris</name>
    <dbReference type="NCBI Taxonomy" id="867683"/>
    <lineage>
        <taxon>Bacteria</taxon>
        <taxon>Pseudomonadati</taxon>
        <taxon>Pseudomonadota</taxon>
        <taxon>Alphaproteobacteria</taxon>
        <taxon>Hyphomicrobiales</taxon>
        <taxon>Brucellaceae</taxon>
        <taxon>Brucella/Ochrobactrum group</taxon>
        <taxon>Brucella</taxon>
    </lineage>
</organism>
<gene>
    <name evidence="1" type="ORF">GGQ79_003832</name>
</gene>
<dbReference type="Proteomes" id="UP000553980">
    <property type="component" value="Unassembled WGS sequence"/>
</dbReference>
<dbReference type="EMBL" id="JACIEX010000009">
    <property type="protein sequence ID" value="MBB4095289.1"/>
    <property type="molecule type" value="Genomic_DNA"/>
</dbReference>